<sequence length="246" mass="27279">MKFLVIFVIAVVGLYEAEATQYKVTDRVFLDVMIDDHPIGRIVIGLFGEQAPKTVKNFVSLATEGIRGRTYAGSKFHRVVKKFMIQGGDIDKGDGNGSISIYGKYFEDEDNGIHHAGPGFVSMANAGKNTNGCQFFITTVATPWLDGHHTVFGKVIEGQDVLFKIEQTKTDAEDSPIAPVVILESGKIPTPEPFDISDDPYDVWGWIRATAIPLSFSFAILAFFQWMIKQLDFEIPKIPVDVKKTD</sequence>
<evidence type="ECO:0000256" key="7">
    <source>
        <dbReference type="RuleBase" id="RU363019"/>
    </source>
</evidence>
<evidence type="ECO:0000313" key="10">
    <source>
        <dbReference type="RefSeq" id="XP_011310953.1"/>
    </source>
</evidence>
<gene>
    <name evidence="10" type="primary">LOC105271240</name>
</gene>
<dbReference type="Proteomes" id="UP000694866">
    <property type="component" value="Unplaced"/>
</dbReference>
<evidence type="ECO:0000256" key="4">
    <source>
        <dbReference type="ARBA" id="ARBA00023110"/>
    </source>
</evidence>
<name>A0A9R1TLD3_9HYME</name>
<dbReference type="PANTHER" id="PTHR11071">
    <property type="entry name" value="PEPTIDYL-PROLYL CIS-TRANS ISOMERASE"/>
    <property type="match status" value="1"/>
</dbReference>
<evidence type="ECO:0000256" key="1">
    <source>
        <dbReference type="ARBA" id="ARBA00000971"/>
    </source>
</evidence>
<dbReference type="PANTHER" id="PTHR11071:SF478">
    <property type="entry name" value="PEPTIDYL-PROLYL CIS-TRANS ISOMERASE, RHODOPSIN-SPECIFIC ISOZYME"/>
    <property type="match status" value="1"/>
</dbReference>
<dbReference type="PROSITE" id="PS50072">
    <property type="entry name" value="CSA_PPIASE_2"/>
    <property type="match status" value="1"/>
</dbReference>
<evidence type="ECO:0000259" key="8">
    <source>
        <dbReference type="PROSITE" id="PS50072"/>
    </source>
</evidence>
<keyword evidence="9" id="KW-1185">Reference proteome</keyword>
<keyword evidence="5 7" id="KW-0413">Isomerase</keyword>
<organism evidence="9 10">
    <name type="scientific">Fopius arisanus</name>
    <dbReference type="NCBI Taxonomy" id="64838"/>
    <lineage>
        <taxon>Eukaryota</taxon>
        <taxon>Metazoa</taxon>
        <taxon>Ecdysozoa</taxon>
        <taxon>Arthropoda</taxon>
        <taxon>Hexapoda</taxon>
        <taxon>Insecta</taxon>
        <taxon>Pterygota</taxon>
        <taxon>Neoptera</taxon>
        <taxon>Endopterygota</taxon>
        <taxon>Hymenoptera</taxon>
        <taxon>Apocrita</taxon>
        <taxon>Ichneumonoidea</taxon>
        <taxon>Braconidae</taxon>
        <taxon>Opiinae</taxon>
        <taxon>Fopius</taxon>
    </lineage>
</organism>
<dbReference type="GO" id="GO:0005737">
    <property type="term" value="C:cytoplasm"/>
    <property type="evidence" value="ECO:0007669"/>
    <property type="project" value="TreeGrafter"/>
</dbReference>
<keyword evidence="4 7" id="KW-0697">Rotamase</keyword>
<evidence type="ECO:0000256" key="6">
    <source>
        <dbReference type="ARBA" id="ARBA00056644"/>
    </source>
</evidence>
<protein>
    <recommendedName>
        <fullName evidence="7">Peptidyl-prolyl cis-trans isomerase</fullName>
        <shortName evidence="7">PPIase</shortName>
        <ecNumber evidence="7">5.2.1.8</ecNumber>
    </recommendedName>
</protein>
<accession>A0A9R1TLD3</accession>
<keyword evidence="3 7" id="KW-0732">Signal</keyword>
<feature type="signal peptide" evidence="7">
    <location>
        <begin position="1"/>
        <end position="19"/>
    </location>
</feature>
<evidence type="ECO:0000313" key="9">
    <source>
        <dbReference type="Proteomes" id="UP000694866"/>
    </source>
</evidence>
<dbReference type="GO" id="GO:0003755">
    <property type="term" value="F:peptidyl-prolyl cis-trans isomerase activity"/>
    <property type="evidence" value="ECO:0007669"/>
    <property type="project" value="UniProtKB-UniRule"/>
</dbReference>
<comment type="function">
    <text evidence="6">PPIases accelerate the folding of proteins. It catalyzes the cis-trans isomerization of proline imidic peptide bonds in oligopeptides. Acts on the folding of rhodopsin RH1 and RH2 (but not RH3) and is required for visual transduction.</text>
</comment>
<dbReference type="InterPro" id="IPR002130">
    <property type="entry name" value="Cyclophilin-type_PPIase_dom"/>
</dbReference>
<comment type="similarity">
    <text evidence="2 7">Belongs to the cyclophilin-type PPIase family.</text>
</comment>
<dbReference type="PRINTS" id="PR00153">
    <property type="entry name" value="CSAPPISMRASE"/>
</dbReference>
<dbReference type="KEGG" id="fas:105271240"/>
<dbReference type="SUPFAM" id="SSF50891">
    <property type="entry name" value="Cyclophilin-like"/>
    <property type="match status" value="1"/>
</dbReference>
<evidence type="ECO:0000256" key="5">
    <source>
        <dbReference type="ARBA" id="ARBA00023235"/>
    </source>
</evidence>
<feature type="domain" description="PPIase cyclophilin-type" evidence="8">
    <location>
        <begin position="29"/>
        <end position="187"/>
    </location>
</feature>
<dbReference type="EC" id="5.2.1.8" evidence="7"/>
<feature type="chain" id="PRO_5040543540" description="Peptidyl-prolyl cis-trans isomerase" evidence="7">
    <location>
        <begin position="20"/>
        <end position="246"/>
    </location>
</feature>
<dbReference type="InterPro" id="IPR020892">
    <property type="entry name" value="Cyclophilin-type_PPIase_CS"/>
</dbReference>
<comment type="catalytic activity">
    <reaction evidence="1 7">
        <text>[protein]-peptidylproline (omega=180) = [protein]-peptidylproline (omega=0)</text>
        <dbReference type="Rhea" id="RHEA:16237"/>
        <dbReference type="Rhea" id="RHEA-COMP:10747"/>
        <dbReference type="Rhea" id="RHEA-COMP:10748"/>
        <dbReference type="ChEBI" id="CHEBI:83833"/>
        <dbReference type="ChEBI" id="CHEBI:83834"/>
        <dbReference type="EC" id="5.2.1.8"/>
    </reaction>
</comment>
<dbReference type="Gene3D" id="2.40.100.10">
    <property type="entry name" value="Cyclophilin-like"/>
    <property type="match status" value="1"/>
</dbReference>
<evidence type="ECO:0000256" key="3">
    <source>
        <dbReference type="ARBA" id="ARBA00022729"/>
    </source>
</evidence>
<proteinExistence type="inferred from homology"/>
<dbReference type="Pfam" id="PF00160">
    <property type="entry name" value="Pro_isomerase"/>
    <property type="match status" value="1"/>
</dbReference>
<dbReference type="PROSITE" id="PS00170">
    <property type="entry name" value="CSA_PPIASE_1"/>
    <property type="match status" value="1"/>
</dbReference>
<dbReference type="InterPro" id="IPR029000">
    <property type="entry name" value="Cyclophilin-like_dom_sf"/>
</dbReference>
<dbReference type="FunFam" id="2.40.100.10:FF:000019">
    <property type="entry name" value="Peptidyl-prolyl cis-trans isomerase"/>
    <property type="match status" value="1"/>
</dbReference>
<dbReference type="RefSeq" id="XP_011310953.1">
    <property type="nucleotide sequence ID" value="XM_011312651.1"/>
</dbReference>
<evidence type="ECO:0000256" key="2">
    <source>
        <dbReference type="ARBA" id="ARBA00007365"/>
    </source>
</evidence>
<dbReference type="GO" id="GO:0016018">
    <property type="term" value="F:cyclosporin A binding"/>
    <property type="evidence" value="ECO:0007669"/>
    <property type="project" value="TreeGrafter"/>
</dbReference>
<dbReference type="GO" id="GO:0006457">
    <property type="term" value="P:protein folding"/>
    <property type="evidence" value="ECO:0007669"/>
    <property type="project" value="InterPro"/>
</dbReference>
<dbReference type="GeneID" id="105271240"/>
<dbReference type="OrthoDB" id="10064525at2759"/>
<reference evidence="10" key="1">
    <citation type="submission" date="2025-08" db="UniProtKB">
        <authorList>
            <consortium name="RefSeq"/>
        </authorList>
    </citation>
    <scope>IDENTIFICATION</scope>
    <source>
        <strain evidence="10">USDA-PBARC FA_bdor</strain>
        <tissue evidence="10">Whole organism</tissue>
    </source>
</reference>
<dbReference type="AlphaFoldDB" id="A0A9R1TLD3"/>